<dbReference type="SUPFAM" id="SSF55811">
    <property type="entry name" value="Nudix"/>
    <property type="match status" value="1"/>
</dbReference>
<protein>
    <recommendedName>
        <fullName evidence="1">Nudix hydrolase domain-containing protein</fullName>
    </recommendedName>
</protein>
<dbReference type="PANTHER" id="PTHR43736">
    <property type="entry name" value="ADP-RIBOSE PYROPHOSPHATASE"/>
    <property type="match status" value="1"/>
</dbReference>
<gene>
    <name evidence="2" type="ORF">A2719_03595</name>
</gene>
<evidence type="ECO:0000313" key="2">
    <source>
        <dbReference type="EMBL" id="OGZ44017.1"/>
    </source>
</evidence>
<dbReference type="InterPro" id="IPR015797">
    <property type="entry name" value="NUDIX_hydrolase-like_dom_sf"/>
</dbReference>
<dbReference type="Pfam" id="PF00293">
    <property type="entry name" value="NUDIX"/>
    <property type="match status" value="1"/>
</dbReference>
<dbReference type="PROSITE" id="PS51462">
    <property type="entry name" value="NUDIX"/>
    <property type="match status" value="1"/>
</dbReference>
<evidence type="ECO:0000313" key="3">
    <source>
        <dbReference type="Proteomes" id="UP000177480"/>
    </source>
</evidence>
<dbReference type="InterPro" id="IPR000086">
    <property type="entry name" value="NUDIX_hydrolase_dom"/>
</dbReference>
<organism evidence="2 3">
    <name type="scientific">Candidatus Ryanbacteria bacterium RIFCSPHIGHO2_01_FULL_45_22</name>
    <dbReference type="NCBI Taxonomy" id="1802114"/>
    <lineage>
        <taxon>Bacteria</taxon>
        <taxon>Candidatus Ryaniibacteriota</taxon>
    </lineage>
</organism>
<dbReference type="AlphaFoldDB" id="A0A1G2G1Q9"/>
<dbReference type="STRING" id="1802114.A2719_03595"/>
<evidence type="ECO:0000259" key="1">
    <source>
        <dbReference type="PROSITE" id="PS51462"/>
    </source>
</evidence>
<proteinExistence type="predicted"/>
<dbReference type="PANTHER" id="PTHR43736:SF1">
    <property type="entry name" value="DIHYDRONEOPTERIN TRIPHOSPHATE DIPHOSPHATASE"/>
    <property type="match status" value="1"/>
</dbReference>
<name>A0A1G2G1Q9_9BACT</name>
<dbReference type="Proteomes" id="UP000177480">
    <property type="component" value="Unassembled WGS sequence"/>
</dbReference>
<comment type="caution">
    <text evidence="2">The sequence shown here is derived from an EMBL/GenBank/DDBJ whole genome shotgun (WGS) entry which is preliminary data.</text>
</comment>
<reference evidence="2 3" key="1">
    <citation type="journal article" date="2016" name="Nat. Commun.">
        <title>Thousands of microbial genomes shed light on interconnected biogeochemical processes in an aquifer system.</title>
        <authorList>
            <person name="Anantharaman K."/>
            <person name="Brown C.T."/>
            <person name="Hug L.A."/>
            <person name="Sharon I."/>
            <person name="Castelle C.J."/>
            <person name="Probst A.J."/>
            <person name="Thomas B.C."/>
            <person name="Singh A."/>
            <person name="Wilkins M.J."/>
            <person name="Karaoz U."/>
            <person name="Brodie E.L."/>
            <person name="Williams K.H."/>
            <person name="Hubbard S.S."/>
            <person name="Banfield J.F."/>
        </authorList>
    </citation>
    <scope>NUCLEOTIDE SEQUENCE [LARGE SCALE GENOMIC DNA]</scope>
</reference>
<dbReference type="CDD" id="cd02883">
    <property type="entry name" value="NUDIX_Hydrolase"/>
    <property type="match status" value="1"/>
</dbReference>
<accession>A0A1G2G1Q9</accession>
<dbReference type="Gene3D" id="3.90.79.10">
    <property type="entry name" value="Nucleoside Triphosphate Pyrophosphohydrolase"/>
    <property type="match status" value="1"/>
</dbReference>
<feature type="domain" description="Nudix hydrolase" evidence="1">
    <location>
        <begin position="5"/>
        <end position="132"/>
    </location>
</feature>
<dbReference type="EMBL" id="MHNK01000010">
    <property type="protein sequence ID" value="OGZ44017.1"/>
    <property type="molecule type" value="Genomic_DNA"/>
</dbReference>
<sequence>MEKVCDHTSVGIMVWRGDKLLLIERAKFPKGFAVPAGHVDGDATYEDSAKRELKEEVGLDAMGLRLIAEGRKENPCRRAGGIYHYWKLFQVEAHGTLKRSQKETKQAGWHTKDEIKKLAEKTERYVKKEISEDEWNENPGLEPVMYEWFKELAIL</sequence>